<dbReference type="Proteomes" id="UP000556026">
    <property type="component" value="Unassembled WGS sequence"/>
</dbReference>
<sequence length="176" mass="20031">MPIPEAYAIFEPNLRKLPYPEFYLVLSDSADALEVHHFFKDNWESYVPNFLNLRGHVTKMKEYGVGADRGDREMKALRDQVRARAELDILLIINYVVMRALEKQDPTLLQNTGLPLKENKPTRSSSRIAPVTVPVVLMAKHKRTRLGIESGTVILAGKHVKKGGPYRKLPRQVDIS</sequence>
<evidence type="ECO:0000313" key="1">
    <source>
        <dbReference type="EMBL" id="GFO60105.1"/>
    </source>
</evidence>
<dbReference type="EMBL" id="BLXX01000007">
    <property type="protein sequence ID" value="GFO60105.1"/>
    <property type="molecule type" value="Genomic_DNA"/>
</dbReference>
<evidence type="ECO:0000313" key="2">
    <source>
        <dbReference type="Proteomes" id="UP000556026"/>
    </source>
</evidence>
<reference evidence="2" key="1">
    <citation type="submission" date="2020-06" db="EMBL/GenBank/DDBJ databases">
        <title>Draft genomic sequence of Geomonas sp. Red330.</title>
        <authorList>
            <person name="Itoh H."/>
            <person name="Zhenxing X."/>
            <person name="Ushijima N."/>
            <person name="Masuda Y."/>
            <person name="Shiratori Y."/>
            <person name="Senoo K."/>
        </authorList>
    </citation>
    <scope>NUCLEOTIDE SEQUENCE [LARGE SCALE GENOMIC DNA]</scope>
    <source>
        <strain evidence="2">Red330</strain>
    </source>
</reference>
<protein>
    <submittedName>
        <fullName evidence="1">Uncharacterized protein</fullName>
    </submittedName>
</protein>
<comment type="caution">
    <text evidence="1">The sequence shown here is derived from an EMBL/GenBank/DDBJ whole genome shotgun (WGS) entry which is preliminary data.</text>
</comment>
<keyword evidence="2" id="KW-1185">Reference proteome</keyword>
<name>A0A6V8MJB0_9BACT</name>
<gene>
    <name evidence="1" type="ORF">GMST_24300</name>
</gene>
<proteinExistence type="predicted"/>
<dbReference type="AlphaFoldDB" id="A0A6V8MJB0"/>
<accession>A0A6V8MJB0</accession>
<dbReference type="RefSeq" id="WP_183354929.1">
    <property type="nucleotide sequence ID" value="NZ_BLXX01000007.1"/>
</dbReference>
<organism evidence="1 2">
    <name type="scientific">Geomonas silvestris</name>
    <dbReference type="NCBI Taxonomy" id="2740184"/>
    <lineage>
        <taxon>Bacteria</taxon>
        <taxon>Pseudomonadati</taxon>
        <taxon>Thermodesulfobacteriota</taxon>
        <taxon>Desulfuromonadia</taxon>
        <taxon>Geobacterales</taxon>
        <taxon>Geobacteraceae</taxon>
        <taxon>Geomonas</taxon>
    </lineage>
</organism>